<feature type="region of interest" description="Disordered" evidence="1">
    <location>
        <begin position="1"/>
        <end position="25"/>
    </location>
</feature>
<evidence type="ECO:0000313" key="4">
    <source>
        <dbReference type="Proteomes" id="UP000423725"/>
    </source>
</evidence>
<dbReference type="RefSeq" id="YP_010061499.1">
    <property type="nucleotide sequence ID" value="NC_054783.1"/>
</dbReference>
<dbReference type="Proteomes" id="UP000423725">
    <property type="component" value="Segment"/>
</dbReference>
<dbReference type="GeneID" id="64871116"/>
<protein>
    <recommendedName>
        <fullName evidence="2">Gp68-like predicted RNA polymerase component domain-containing protein</fullName>
    </recommendedName>
</protein>
<organism evidence="3 4">
    <name type="scientific">Mycobacterium phage Yecey3</name>
    <dbReference type="NCBI Taxonomy" id="2656617"/>
    <lineage>
        <taxon>Viruses</taxon>
        <taxon>Duplodnaviria</taxon>
        <taxon>Heunggongvirae</taxon>
        <taxon>Uroviricota</taxon>
        <taxon>Caudoviricetes</taxon>
        <taxon>Yeceytrevirus</taxon>
        <taxon>Yeceytrevirus yecey3</taxon>
    </lineage>
</organism>
<accession>A0A649V9Z5</accession>
<sequence>MKTDEYGPENPRAWDPNHPLLQSRGAPHETAGVMRAHRAGYKGNELVKLLKMKPMTLTSALSKAMDDENTAARQSRDIFCPTYPARRKP</sequence>
<feature type="domain" description="Gp68-like predicted RNA polymerase component" evidence="2">
    <location>
        <begin position="14"/>
        <end position="87"/>
    </location>
</feature>
<dbReference type="KEGG" id="vg:64871116"/>
<dbReference type="Pfam" id="PF17469">
    <property type="entry name" value="GP68"/>
    <property type="match status" value="1"/>
</dbReference>
<name>A0A649V9Z5_9CAUD</name>
<gene>
    <name evidence="3" type="primary">74</name>
    <name evidence="3" type="ORF">SEA_YECEY3_74</name>
</gene>
<reference evidence="3 4" key="1">
    <citation type="submission" date="2019-10" db="EMBL/GenBank/DDBJ databases">
        <authorList>
            <person name="Curtis N."/>
            <person name="Kistler A.L."/>
            <person name="Garlena R.A."/>
            <person name="Russell D.A."/>
            <person name="Pope W.H."/>
            <person name="Jacobs-Sera D."/>
            <person name="Hatfull G.F."/>
        </authorList>
    </citation>
    <scope>NUCLEOTIDE SEQUENCE [LARGE SCALE GENOMIC DNA]</scope>
</reference>
<evidence type="ECO:0000313" key="3">
    <source>
        <dbReference type="EMBL" id="QGJ88825.1"/>
    </source>
</evidence>
<keyword evidence="4" id="KW-1185">Reference proteome</keyword>
<dbReference type="EMBL" id="MN585979">
    <property type="protein sequence ID" value="QGJ88825.1"/>
    <property type="molecule type" value="Genomic_DNA"/>
</dbReference>
<proteinExistence type="predicted"/>
<evidence type="ECO:0000256" key="1">
    <source>
        <dbReference type="SAM" id="MobiDB-lite"/>
    </source>
</evidence>
<dbReference type="InterPro" id="IPR035343">
    <property type="entry name" value="Gp68"/>
</dbReference>
<evidence type="ECO:0000259" key="2">
    <source>
        <dbReference type="Pfam" id="PF17469"/>
    </source>
</evidence>